<dbReference type="HOGENOM" id="CLU_2944048_0_0_1"/>
<organism evidence="2 3">
    <name type="scientific">Daphnia pulex</name>
    <name type="common">Water flea</name>
    <dbReference type="NCBI Taxonomy" id="6669"/>
    <lineage>
        <taxon>Eukaryota</taxon>
        <taxon>Metazoa</taxon>
        <taxon>Ecdysozoa</taxon>
        <taxon>Arthropoda</taxon>
        <taxon>Crustacea</taxon>
        <taxon>Branchiopoda</taxon>
        <taxon>Diplostraca</taxon>
        <taxon>Cladocera</taxon>
        <taxon>Anomopoda</taxon>
        <taxon>Daphniidae</taxon>
        <taxon>Daphnia</taxon>
    </lineage>
</organism>
<evidence type="ECO:0000313" key="2">
    <source>
        <dbReference type="EMBL" id="EFX60702.1"/>
    </source>
</evidence>
<dbReference type="AlphaFoldDB" id="E9I5M8"/>
<gene>
    <name evidence="2" type="ORF">DAPPUDRAFT_276038</name>
</gene>
<dbReference type="Proteomes" id="UP000000305">
    <property type="component" value="Unassembled WGS sequence"/>
</dbReference>
<protein>
    <submittedName>
        <fullName evidence="2">Uncharacterized protein</fullName>
    </submittedName>
</protein>
<accession>E9I5M8</accession>
<keyword evidence="3" id="KW-1185">Reference proteome</keyword>
<reference evidence="2 3" key="1">
    <citation type="journal article" date="2011" name="Science">
        <title>The ecoresponsive genome of Daphnia pulex.</title>
        <authorList>
            <person name="Colbourne J.K."/>
            <person name="Pfrender M.E."/>
            <person name="Gilbert D."/>
            <person name="Thomas W.K."/>
            <person name="Tucker A."/>
            <person name="Oakley T.H."/>
            <person name="Tokishita S."/>
            <person name="Aerts A."/>
            <person name="Arnold G.J."/>
            <person name="Basu M.K."/>
            <person name="Bauer D.J."/>
            <person name="Caceres C.E."/>
            <person name="Carmel L."/>
            <person name="Casola C."/>
            <person name="Choi J.H."/>
            <person name="Detter J.C."/>
            <person name="Dong Q."/>
            <person name="Dusheyko S."/>
            <person name="Eads B.D."/>
            <person name="Frohlich T."/>
            <person name="Geiler-Samerotte K.A."/>
            <person name="Gerlach D."/>
            <person name="Hatcher P."/>
            <person name="Jogdeo S."/>
            <person name="Krijgsveld J."/>
            <person name="Kriventseva E.V."/>
            <person name="Kultz D."/>
            <person name="Laforsch C."/>
            <person name="Lindquist E."/>
            <person name="Lopez J."/>
            <person name="Manak J.R."/>
            <person name="Muller J."/>
            <person name="Pangilinan J."/>
            <person name="Patwardhan R.P."/>
            <person name="Pitluck S."/>
            <person name="Pritham E.J."/>
            <person name="Rechtsteiner A."/>
            <person name="Rho M."/>
            <person name="Rogozin I.B."/>
            <person name="Sakarya O."/>
            <person name="Salamov A."/>
            <person name="Schaack S."/>
            <person name="Shapiro H."/>
            <person name="Shiga Y."/>
            <person name="Skalitzky C."/>
            <person name="Smith Z."/>
            <person name="Souvorov A."/>
            <person name="Sung W."/>
            <person name="Tang Z."/>
            <person name="Tsuchiya D."/>
            <person name="Tu H."/>
            <person name="Vos H."/>
            <person name="Wang M."/>
            <person name="Wolf Y.I."/>
            <person name="Yamagata H."/>
            <person name="Yamada T."/>
            <person name="Ye Y."/>
            <person name="Shaw J.R."/>
            <person name="Andrews J."/>
            <person name="Crease T.J."/>
            <person name="Tang H."/>
            <person name="Lucas S.M."/>
            <person name="Robertson H.M."/>
            <person name="Bork P."/>
            <person name="Koonin E.V."/>
            <person name="Zdobnov E.M."/>
            <person name="Grigoriev I.V."/>
            <person name="Lynch M."/>
            <person name="Boore J.L."/>
        </authorList>
    </citation>
    <scope>NUCLEOTIDE SEQUENCE [LARGE SCALE GENOMIC DNA]</scope>
</reference>
<dbReference type="KEGG" id="dpx:DAPPUDRAFT_276038"/>
<name>E9I5M8_DAPPU</name>
<dbReference type="InParanoid" id="E9I5M8"/>
<feature type="compositionally biased region" description="Polar residues" evidence="1">
    <location>
        <begin position="10"/>
        <end position="21"/>
    </location>
</feature>
<evidence type="ECO:0000313" key="3">
    <source>
        <dbReference type="Proteomes" id="UP000000305"/>
    </source>
</evidence>
<proteinExistence type="predicted"/>
<feature type="region of interest" description="Disordered" evidence="1">
    <location>
        <begin position="1"/>
        <end position="60"/>
    </location>
</feature>
<dbReference type="EMBL" id="GL735742">
    <property type="protein sequence ID" value="EFX60702.1"/>
    <property type="molecule type" value="Genomic_DNA"/>
</dbReference>
<evidence type="ECO:0000256" key="1">
    <source>
        <dbReference type="SAM" id="MobiDB-lite"/>
    </source>
</evidence>
<sequence>MTPYLPSGKAFSSGTKPSHGSATRVAKQFHLQNIVLKQRRPTSSRPALTEGLQGNKDSIT</sequence>